<comment type="caution">
    <text evidence="1">The sequence shown here is derived from an EMBL/GenBank/DDBJ whole genome shotgun (WGS) entry which is preliminary data.</text>
</comment>
<sequence>MKKLIAILLLILLFLSVNVSALENGLLSHQIKRLLADPSENSSLVYEIPLEVTLLDISPNADWYKVKISFYVGPFNYVYTGWTKIPIGTDLTKRNLEAAEKLSSYKK</sequence>
<accession>A0A1F4TJA7</accession>
<protein>
    <submittedName>
        <fullName evidence="1">Uncharacterized protein</fullName>
    </submittedName>
</protein>
<proteinExistence type="predicted"/>
<name>A0A1F4TJA7_UNCSA</name>
<dbReference type="Proteomes" id="UP000177309">
    <property type="component" value="Unassembled WGS sequence"/>
</dbReference>
<dbReference type="EMBL" id="MEUI01000045">
    <property type="protein sequence ID" value="OGC32808.1"/>
    <property type="molecule type" value="Genomic_DNA"/>
</dbReference>
<gene>
    <name evidence="1" type="ORF">A2462_07210</name>
</gene>
<evidence type="ECO:0000313" key="2">
    <source>
        <dbReference type="Proteomes" id="UP000177309"/>
    </source>
</evidence>
<organism evidence="1 2">
    <name type="scientific">candidate division WOR-1 bacterium RIFOXYC2_FULL_41_25</name>
    <dbReference type="NCBI Taxonomy" id="1802586"/>
    <lineage>
        <taxon>Bacteria</taxon>
        <taxon>Bacillati</taxon>
        <taxon>Saganbacteria</taxon>
    </lineage>
</organism>
<reference evidence="1 2" key="1">
    <citation type="journal article" date="2016" name="Nat. Commun.">
        <title>Thousands of microbial genomes shed light on interconnected biogeochemical processes in an aquifer system.</title>
        <authorList>
            <person name="Anantharaman K."/>
            <person name="Brown C.T."/>
            <person name="Hug L.A."/>
            <person name="Sharon I."/>
            <person name="Castelle C.J."/>
            <person name="Probst A.J."/>
            <person name="Thomas B.C."/>
            <person name="Singh A."/>
            <person name="Wilkins M.J."/>
            <person name="Karaoz U."/>
            <person name="Brodie E.L."/>
            <person name="Williams K.H."/>
            <person name="Hubbard S.S."/>
            <person name="Banfield J.F."/>
        </authorList>
    </citation>
    <scope>NUCLEOTIDE SEQUENCE [LARGE SCALE GENOMIC DNA]</scope>
</reference>
<evidence type="ECO:0000313" key="1">
    <source>
        <dbReference type="EMBL" id="OGC32808.1"/>
    </source>
</evidence>
<dbReference type="AlphaFoldDB" id="A0A1F4TJA7"/>